<dbReference type="SUPFAM" id="SSF51658">
    <property type="entry name" value="Xylose isomerase-like"/>
    <property type="match status" value="1"/>
</dbReference>
<evidence type="ECO:0000313" key="2">
    <source>
        <dbReference type="EMBL" id="PMD19663.1"/>
    </source>
</evidence>
<organism evidence="2 3">
    <name type="scientific">Hyaloscypha hepaticicola</name>
    <dbReference type="NCBI Taxonomy" id="2082293"/>
    <lineage>
        <taxon>Eukaryota</taxon>
        <taxon>Fungi</taxon>
        <taxon>Dikarya</taxon>
        <taxon>Ascomycota</taxon>
        <taxon>Pezizomycotina</taxon>
        <taxon>Leotiomycetes</taxon>
        <taxon>Helotiales</taxon>
        <taxon>Hyaloscyphaceae</taxon>
        <taxon>Hyaloscypha</taxon>
    </lineage>
</organism>
<reference evidence="2 3" key="1">
    <citation type="submission" date="2016-05" db="EMBL/GenBank/DDBJ databases">
        <title>A degradative enzymes factory behind the ericoid mycorrhizal symbiosis.</title>
        <authorList>
            <consortium name="DOE Joint Genome Institute"/>
            <person name="Martino E."/>
            <person name="Morin E."/>
            <person name="Grelet G."/>
            <person name="Kuo A."/>
            <person name="Kohler A."/>
            <person name="Daghino S."/>
            <person name="Barry K."/>
            <person name="Choi C."/>
            <person name="Cichocki N."/>
            <person name="Clum A."/>
            <person name="Copeland A."/>
            <person name="Hainaut M."/>
            <person name="Haridas S."/>
            <person name="Labutti K."/>
            <person name="Lindquist E."/>
            <person name="Lipzen A."/>
            <person name="Khouja H.-R."/>
            <person name="Murat C."/>
            <person name="Ohm R."/>
            <person name="Olson A."/>
            <person name="Spatafora J."/>
            <person name="Veneault-Fourrey C."/>
            <person name="Henrissat B."/>
            <person name="Grigoriev I."/>
            <person name="Martin F."/>
            <person name="Perotto S."/>
        </authorList>
    </citation>
    <scope>NUCLEOTIDE SEQUENCE [LARGE SCALE GENOMIC DNA]</scope>
    <source>
        <strain evidence="2 3">UAMH 7357</strain>
    </source>
</reference>
<dbReference type="PANTHER" id="PTHR12110:SF56">
    <property type="entry name" value="DEHYDRATASE, PUTATIVE (AFU_ORTHOLOGUE AFUA_6G08740)-RELATED"/>
    <property type="match status" value="1"/>
</dbReference>
<accession>A0A2J6Q050</accession>
<dbReference type="InterPro" id="IPR036237">
    <property type="entry name" value="Xyl_isomerase-like_sf"/>
</dbReference>
<evidence type="ECO:0000259" key="1">
    <source>
        <dbReference type="Pfam" id="PF01261"/>
    </source>
</evidence>
<dbReference type="Proteomes" id="UP000235672">
    <property type="component" value="Unassembled WGS sequence"/>
</dbReference>
<dbReference type="GO" id="GO:0016853">
    <property type="term" value="F:isomerase activity"/>
    <property type="evidence" value="ECO:0007669"/>
    <property type="project" value="UniProtKB-KW"/>
</dbReference>
<dbReference type="InterPro" id="IPR013022">
    <property type="entry name" value="Xyl_isomerase-like_TIM-brl"/>
</dbReference>
<dbReference type="Pfam" id="PF01261">
    <property type="entry name" value="AP_endonuc_2"/>
    <property type="match status" value="1"/>
</dbReference>
<gene>
    <name evidence="2" type="ORF">NA56DRAFT_574964</name>
</gene>
<evidence type="ECO:0000313" key="3">
    <source>
        <dbReference type="Proteomes" id="UP000235672"/>
    </source>
</evidence>
<dbReference type="Gene3D" id="3.20.20.150">
    <property type="entry name" value="Divalent-metal-dependent TIM barrel enzymes"/>
    <property type="match status" value="1"/>
</dbReference>
<dbReference type="PANTHER" id="PTHR12110">
    <property type="entry name" value="HYDROXYPYRUVATE ISOMERASE"/>
    <property type="match status" value="1"/>
</dbReference>
<dbReference type="STRING" id="1745343.A0A2J6Q050"/>
<dbReference type="InterPro" id="IPR050312">
    <property type="entry name" value="IolE/XylAMocC-like"/>
</dbReference>
<keyword evidence="3" id="KW-1185">Reference proteome</keyword>
<dbReference type="AlphaFoldDB" id="A0A2J6Q050"/>
<name>A0A2J6Q050_9HELO</name>
<dbReference type="EMBL" id="KZ613488">
    <property type="protein sequence ID" value="PMD19663.1"/>
    <property type="molecule type" value="Genomic_DNA"/>
</dbReference>
<sequence>MSLSRSSLDSIPLSFASVSVGTPDDPLEDKLKAISSAGFTAIELGFPDLLSFSKTFHKKEIKEDDYPNLCKAGTEVKTLCKKHNLSIMMLQPFSNFEGWAPDSKEREDAFSRARGWIEIMHAVGTDMLQVGSSDSPTISTDLNILASDLRDLADLLAPHGYKLAYENWCWATAAPTWSSVYEIVKLVDRPNIGLCLDTFQTVGSEYADPTTASGLISTEGIQAQLERNWEHSLARLTKMVPKEKIYLLQISDAYKPKTPIEDKLTQPQPLNDLRPRGRWSHDYRPYPYNGGAYTQQCLDFARAVLKTGSRCWFSVEVFDGGADGKGKEYEMGDFCKGAMASVKRLLNECADS</sequence>
<protein>
    <submittedName>
        <fullName evidence="2">Xylose isomerase-like protein</fullName>
    </submittedName>
</protein>
<feature type="domain" description="Xylose isomerase-like TIM barrel" evidence="1">
    <location>
        <begin position="32"/>
        <end position="321"/>
    </location>
</feature>
<keyword evidence="2" id="KW-0413">Isomerase</keyword>
<proteinExistence type="predicted"/>
<dbReference type="OrthoDB" id="5360893at2759"/>